<dbReference type="SUPFAM" id="SSF47616">
    <property type="entry name" value="GST C-terminal domain-like"/>
    <property type="match status" value="1"/>
</dbReference>
<keyword evidence="4" id="KW-0413">Isomerase</keyword>
<dbReference type="EMBL" id="QYBC01000009">
    <property type="protein sequence ID" value="RYB04760.1"/>
    <property type="molecule type" value="Genomic_DNA"/>
</dbReference>
<sequence>MTDASQPLEFYGYWRSNAMYRLRVALNLKGVPYREIPVDLDAGEQHAPDFVARNPMAAVPALIDGDLPPLTQSLALLEYLEERYPEPPILPADARGRARVRALAATVAADTHPLLVPRVRHYLTERGGFDADAFRAWVTHWVGQGLVGLEANLAHSPETGRFCHGDRITMADICVSGLALIGRVFKLDLPETPVLSGIVQRCLAEEAFARAEPSRQPDAPKG</sequence>
<dbReference type="InterPro" id="IPR036249">
    <property type="entry name" value="Thioredoxin-like_sf"/>
</dbReference>
<reference evidence="4 5" key="1">
    <citation type="submission" date="2018-09" db="EMBL/GenBank/DDBJ databases">
        <authorList>
            <person name="Grouzdev D.S."/>
            <person name="Krutkina M.S."/>
        </authorList>
    </citation>
    <scope>NUCLEOTIDE SEQUENCE [LARGE SCALE GENOMIC DNA]</scope>
    <source>
        <strain evidence="4 5">RmlP001</strain>
    </source>
</reference>
<dbReference type="SUPFAM" id="SSF52833">
    <property type="entry name" value="Thioredoxin-like"/>
    <property type="match status" value="1"/>
</dbReference>
<dbReference type="PANTHER" id="PTHR42673">
    <property type="entry name" value="MALEYLACETOACETATE ISOMERASE"/>
    <property type="match status" value="1"/>
</dbReference>
<evidence type="ECO:0000313" key="4">
    <source>
        <dbReference type="EMBL" id="RYB04760.1"/>
    </source>
</evidence>
<dbReference type="GO" id="GO:0016034">
    <property type="term" value="F:maleylacetoacetate isomerase activity"/>
    <property type="evidence" value="ECO:0007669"/>
    <property type="project" value="UniProtKB-EC"/>
</dbReference>
<name>A0A4Q2RBP4_9HYPH</name>
<accession>A0A4Q2RBP4</accession>
<dbReference type="EC" id="5.2.1.2" evidence="4"/>
<dbReference type="CDD" id="cd03042">
    <property type="entry name" value="GST_N_Zeta"/>
    <property type="match status" value="1"/>
</dbReference>
<gene>
    <name evidence="4" type="primary">maiA</name>
    <name evidence="4" type="ORF">D3272_12530</name>
</gene>
<dbReference type="InterPro" id="IPR004045">
    <property type="entry name" value="Glutathione_S-Trfase_N"/>
</dbReference>
<evidence type="ECO:0000259" key="3">
    <source>
        <dbReference type="PROSITE" id="PS50405"/>
    </source>
</evidence>
<dbReference type="Proteomes" id="UP000289411">
    <property type="component" value="Unassembled WGS sequence"/>
</dbReference>
<dbReference type="GO" id="GO:0006559">
    <property type="term" value="P:L-phenylalanine catabolic process"/>
    <property type="evidence" value="ECO:0007669"/>
    <property type="project" value="TreeGrafter"/>
</dbReference>
<dbReference type="OrthoDB" id="509852at2"/>
<dbReference type="InterPro" id="IPR040079">
    <property type="entry name" value="Glutathione_S-Trfase"/>
</dbReference>
<evidence type="ECO:0000259" key="2">
    <source>
        <dbReference type="PROSITE" id="PS50404"/>
    </source>
</evidence>
<dbReference type="GO" id="GO:0005737">
    <property type="term" value="C:cytoplasm"/>
    <property type="evidence" value="ECO:0007669"/>
    <property type="project" value="InterPro"/>
</dbReference>
<dbReference type="InterPro" id="IPR005955">
    <property type="entry name" value="GST_Zeta"/>
</dbReference>
<dbReference type="NCBIfam" id="TIGR01262">
    <property type="entry name" value="maiA"/>
    <property type="match status" value="1"/>
</dbReference>
<dbReference type="Pfam" id="PF02798">
    <property type="entry name" value="GST_N"/>
    <property type="match status" value="1"/>
</dbReference>
<dbReference type="InterPro" id="IPR036282">
    <property type="entry name" value="Glutathione-S-Trfase_C_sf"/>
</dbReference>
<dbReference type="GO" id="GO:0004364">
    <property type="term" value="F:glutathione transferase activity"/>
    <property type="evidence" value="ECO:0007669"/>
    <property type="project" value="TreeGrafter"/>
</dbReference>
<dbReference type="SFLD" id="SFLDS00019">
    <property type="entry name" value="Glutathione_Transferase_(cytos"/>
    <property type="match status" value="1"/>
</dbReference>
<evidence type="ECO:0000256" key="1">
    <source>
        <dbReference type="ARBA" id="ARBA00010007"/>
    </source>
</evidence>
<evidence type="ECO:0000313" key="5">
    <source>
        <dbReference type="Proteomes" id="UP000289411"/>
    </source>
</evidence>
<protein>
    <submittedName>
        <fullName evidence="4">Maleylacetoacetate isomerase</fullName>
        <ecNumber evidence="4">5.2.1.2</ecNumber>
    </submittedName>
</protein>
<dbReference type="Gene3D" id="3.40.30.10">
    <property type="entry name" value="Glutaredoxin"/>
    <property type="match status" value="1"/>
</dbReference>
<organism evidence="4 5">
    <name type="scientific">Lichenibacterium ramalinae</name>
    <dbReference type="NCBI Taxonomy" id="2316527"/>
    <lineage>
        <taxon>Bacteria</taxon>
        <taxon>Pseudomonadati</taxon>
        <taxon>Pseudomonadota</taxon>
        <taxon>Alphaproteobacteria</taxon>
        <taxon>Hyphomicrobiales</taxon>
        <taxon>Lichenihabitantaceae</taxon>
        <taxon>Lichenibacterium</taxon>
    </lineage>
</organism>
<dbReference type="InterPro" id="IPR034333">
    <property type="entry name" value="GST_Zeta_N"/>
</dbReference>
<dbReference type="InterPro" id="IPR010987">
    <property type="entry name" value="Glutathione-S-Trfase_C-like"/>
</dbReference>
<dbReference type="SFLD" id="SFLDG00358">
    <property type="entry name" value="Main_(cytGST)"/>
    <property type="match status" value="1"/>
</dbReference>
<feature type="domain" description="GST C-terminal" evidence="3">
    <location>
        <begin position="93"/>
        <end position="221"/>
    </location>
</feature>
<dbReference type="Gene3D" id="1.20.1050.10">
    <property type="match status" value="1"/>
</dbReference>
<feature type="domain" description="GST N-terminal" evidence="2">
    <location>
        <begin position="6"/>
        <end position="88"/>
    </location>
</feature>
<dbReference type="PROSITE" id="PS50404">
    <property type="entry name" value="GST_NTER"/>
    <property type="match status" value="1"/>
</dbReference>
<reference evidence="4 5" key="2">
    <citation type="submission" date="2019-02" db="EMBL/GenBank/DDBJ databases">
        <title>'Lichenibacterium ramalinii' gen. nov. sp. nov., 'Lichenibacterium minor' gen. nov. sp. nov.</title>
        <authorList>
            <person name="Pankratov T."/>
        </authorList>
    </citation>
    <scope>NUCLEOTIDE SEQUENCE [LARGE SCALE GENOMIC DNA]</scope>
    <source>
        <strain evidence="4 5">RmlP001</strain>
    </source>
</reference>
<dbReference type="RefSeq" id="WP_129219519.1">
    <property type="nucleotide sequence ID" value="NZ_QYBC01000009.1"/>
</dbReference>
<proteinExistence type="inferred from homology"/>
<dbReference type="GO" id="GO:0006749">
    <property type="term" value="P:glutathione metabolic process"/>
    <property type="evidence" value="ECO:0007669"/>
    <property type="project" value="TreeGrafter"/>
</dbReference>
<dbReference type="AlphaFoldDB" id="A0A4Q2RBP4"/>
<dbReference type="PROSITE" id="PS50405">
    <property type="entry name" value="GST_CTER"/>
    <property type="match status" value="1"/>
</dbReference>
<comment type="similarity">
    <text evidence="1">Belongs to the GST superfamily. Zeta family.</text>
</comment>
<dbReference type="PANTHER" id="PTHR42673:SF21">
    <property type="entry name" value="GLUTATHIONE S-TRANSFERASE YFCF"/>
    <property type="match status" value="1"/>
</dbReference>
<keyword evidence="5" id="KW-1185">Reference proteome</keyword>
<comment type="caution">
    <text evidence="4">The sequence shown here is derived from an EMBL/GenBank/DDBJ whole genome shotgun (WGS) entry which is preliminary data.</text>
</comment>